<dbReference type="EMBL" id="JAQQPO010000010">
    <property type="protein sequence ID" value="MDC7958647.1"/>
    <property type="molecule type" value="Genomic_DNA"/>
</dbReference>
<dbReference type="Proteomes" id="UP001215078">
    <property type="component" value="Unassembled WGS sequence"/>
</dbReference>
<accession>A0AAW6IJ98</accession>
<organism evidence="1 2">
    <name type="scientific">Bacteroides ovatus</name>
    <dbReference type="NCBI Taxonomy" id="28116"/>
    <lineage>
        <taxon>Bacteria</taxon>
        <taxon>Pseudomonadati</taxon>
        <taxon>Bacteroidota</taxon>
        <taxon>Bacteroidia</taxon>
        <taxon>Bacteroidales</taxon>
        <taxon>Bacteroidaceae</taxon>
        <taxon>Bacteroides</taxon>
    </lineage>
</organism>
<gene>
    <name evidence="1" type="ORF">PQ628_10535</name>
</gene>
<comment type="caution">
    <text evidence="1">The sequence shown here is derived from an EMBL/GenBank/DDBJ whole genome shotgun (WGS) entry which is preliminary data.</text>
</comment>
<sequence>MARTYLEDYGHYDGEATAREIRSRARLAKMYEKGKFHRLLERMGKKEFCKDLEGEIQKYHTKKNNEKALLKLIKEGLAYISDGSPSIMQYAYDWSYEESPDFEPVGLDIQIMLTWSTADAMAEEMEAYINSDYHESYAITPVTTLLLTPDTDTPFSMNDFPERFSKWLGSFNLVANNF</sequence>
<dbReference type="AlphaFoldDB" id="A0AAW6IJ98"/>
<evidence type="ECO:0000313" key="2">
    <source>
        <dbReference type="Proteomes" id="UP001215078"/>
    </source>
</evidence>
<proteinExistence type="predicted"/>
<reference evidence="1" key="1">
    <citation type="submission" date="2022-10" db="EMBL/GenBank/DDBJ databases">
        <title>Human gut microbiome strain richness.</title>
        <authorList>
            <person name="Chen-Liaw A."/>
        </authorList>
    </citation>
    <scope>NUCLEOTIDE SEQUENCE</scope>
    <source>
        <strain evidence="1">RTP21484st1_H8_RTP21484_190118</strain>
    </source>
</reference>
<protein>
    <submittedName>
        <fullName evidence="1">Uncharacterized protein</fullName>
    </submittedName>
</protein>
<dbReference type="RefSeq" id="WP_229119739.1">
    <property type="nucleotide sequence ID" value="NZ_JADNNE010000008.1"/>
</dbReference>
<name>A0AAW6IJ98_BACOV</name>
<evidence type="ECO:0000313" key="1">
    <source>
        <dbReference type="EMBL" id="MDC7958647.1"/>
    </source>
</evidence>